<comment type="caution">
    <text evidence="1">The sequence shown here is derived from an EMBL/GenBank/DDBJ whole genome shotgun (WGS) entry which is preliminary data.</text>
</comment>
<proteinExistence type="predicted"/>
<keyword evidence="2" id="KW-1185">Reference proteome</keyword>
<dbReference type="EMBL" id="MAGO01000005">
    <property type="protein sequence ID" value="OCC15380.1"/>
    <property type="molecule type" value="Genomic_DNA"/>
</dbReference>
<reference evidence="1 2" key="1">
    <citation type="submission" date="2016-06" db="EMBL/GenBank/DDBJ databases">
        <title>Respiratory ammonification of nitrate coupled to the oxidation of elemental sulfur in deep-sea autotrophic thermophilic bacteria.</title>
        <authorList>
            <person name="Slobodkina G.B."/>
            <person name="Mardanov A.V."/>
            <person name="Ravin N.V."/>
            <person name="Frolova A.A."/>
            <person name="Viryasiv M.B."/>
            <person name="Chernyh N.A."/>
            <person name="Bonch-Osmolovskaya E.A."/>
            <person name="Slobodkin A.I."/>
        </authorList>
    </citation>
    <scope>NUCLEOTIDE SEQUENCE [LARGE SCALE GENOMIC DNA]</scope>
    <source>
        <strain evidence="1 2">S69</strain>
    </source>
</reference>
<name>A0A1B9F646_9BACT</name>
<sequence length="194" mass="21770">MTKIPEVKRIAVLPLDRARIKPGQEKATCALTDTVFDVSEVPEEASLELTRVLFDLLKNKSNFFPVPEGQCVGFLSSLIESNVKASQIRLIQAFGRDLGADAVLYGVIYRYHERMGGDYAASKPASVAFALHLIRVQDGKVLWHYNFDETQRPLTSNLFKFGLFKETGMKWVTAEKLGEIGLKRAVQDLLNRLP</sequence>
<dbReference type="AlphaFoldDB" id="A0A1B9F646"/>
<organism evidence="1 2">
    <name type="scientific">Dissulfuribacter thermophilus</name>
    <dbReference type="NCBI Taxonomy" id="1156395"/>
    <lineage>
        <taxon>Bacteria</taxon>
        <taxon>Pseudomonadati</taxon>
        <taxon>Thermodesulfobacteriota</taxon>
        <taxon>Dissulfuribacteria</taxon>
        <taxon>Dissulfuribacterales</taxon>
        <taxon>Dissulfuribacteraceae</taxon>
        <taxon>Dissulfuribacter</taxon>
    </lineage>
</organism>
<dbReference type="STRING" id="1156395.DBT_1127"/>
<evidence type="ECO:0000313" key="1">
    <source>
        <dbReference type="EMBL" id="OCC15380.1"/>
    </source>
</evidence>
<dbReference type="Proteomes" id="UP000093080">
    <property type="component" value="Unassembled WGS sequence"/>
</dbReference>
<protein>
    <submittedName>
        <fullName evidence="1">Putative lipoprotein</fullName>
    </submittedName>
</protein>
<keyword evidence="1" id="KW-0449">Lipoprotein</keyword>
<gene>
    <name evidence="1" type="ORF">DBT_1127</name>
</gene>
<dbReference type="Gene3D" id="3.40.50.10610">
    <property type="entry name" value="ABC-type transport auxiliary lipoprotein component"/>
    <property type="match status" value="1"/>
</dbReference>
<evidence type="ECO:0000313" key="2">
    <source>
        <dbReference type="Proteomes" id="UP000093080"/>
    </source>
</evidence>
<accession>A0A1B9F646</accession>